<dbReference type="GO" id="GO:0005737">
    <property type="term" value="C:cytoplasm"/>
    <property type="evidence" value="ECO:0007669"/>
    <property type="project" value="TreeGrafter"/>
</dbReference>
<keyword evidence="5" id="KW-0418">Kinase</keyword>
<dbReference type="GO" id="GO:0005634">
    <property type="term" value="C:nucleus"/>
    <property type="evidence" value="ECO:0007669"/>
    <property type="project" value="TreeGrafter"/>
</dbReference>
<gene>
    <name evidence="9" type="ORF">PCANC_10052</name>
</gene>
<evidence type="ECO:0000313" key="9">
    <source>
        <dbReference type="EMBL" id="PLW43463.1"/>
    </source>
</evidence>
<sequence length="113" mass="12621">MEFPQMKAVLLTFPPPPNPASRATIPISLKLPPTNHPAHLCLQVEPVEPTVHAPWVKVWISPPCLPRPPYNPQSLECITIKIADLGNASWTSHHFTNDIQTQQYWSPEAILSS</sequence>
<evidence type="ECO:0000256" key="1">
    <source>
        <dbReference type="ARBA" id="ARBA00012513"/>
    </source>
</evidence>
<evidence type="ECO:0000256" key="3">
    <source>
        <dbReference type="ARBA" id="ARBA00022679"/>
    </source>
</evidence>
<dbReference type="EMBL" id="PGCJ01000147">
    <property type="protein sequence ID" value="PLW43463.1"/>
    <property type="molecule type" value="Genomic_DNA"/>
</dbReference>
<dbReference type="InterPro" id="IPR011009">
    <property type="entry name" value="Kinase-like_dom_sf"/>
</dbReference>
<dbReference type="GO" id="GO:0004674">
    <property type="term" value="F:protein serine/threonine kinase activity"/>
    <property type="evidence" value="ECO:0007669"/>
    <property type="project" value="UniProtKB-KW"/>
</dbReference>
<dbReference type="STRING" id="200324.A0A2N5V0D8"/>
<dbReference type="PANTHER" id="PTHR47634:SF9">
    <property type="entry name" value="PROTEIN KINASE DOMAIN-CONTAINING PROTEIN-RELATED"/>
    <property type="match status" value="1"/>
</dbReference>
<protein>
    <recommendedName>
        <fullName evidence="1">non-specific serine/threonine protein kinase</fullName>
        <ecNumber evidence="1">2.7.11.1</ecNumber>
    </recommendedName>
</protein>
<dbReference type="OrthoDB" id="2649at2759"/>
<keyword evidence="10" id="KW-1185">Reference proteome</keyword>
<dbReference type="PANTHER" id="PTHR47634">
    <property type="entry name" value="PROTEIN KINASE DOMAIN-CONTAINING PROTEIN-RELATED"/>
    <property type="match status" value="1"/>
</dbReference>
<proteinExistence type="predicted"/>
<dbReference type="EC" id="2.7.11.1" evidence="1"/>
<keyword evidence="6" id="KW-0067">ATP-binding</keyword>
<keyword evidence="2" id="KW-0723">Serine/threonine-protein kinase</keyword>
<comment type="caution">
    <text evidence="9">The sequence shown here is derived from an EMBL/GenBank/DDBJ whole genome shotgun (WGS) entry which is preliminary data.</text>
</comment>
<evidence type="ECO:0000256" key="6">
    <source>
        <dbReference type="ARBA" id="ARBA00022840"/>
    </source>
</evidence>
<evidence type="ECO:0000256" key="5">
    <source>
        <dbReference type="ARBA" id="ARBA00022777"/>
    </source>
</evidence>
<dbReference type="GO" id="GO:0000245">
    <property type="term" value="P:spliceosomal complex assembly"/>
    <property type="evidence" value="ECO:0007669"/>
    <property type="project" value="TreeGrafter"/>
</dbReference>
<reference evidence="9 10" key="1">
    <citation type="submission" date="2017-11" db="EMBL/GenBank/DDBJ databases">
        <title>De novo assembly and phasing of dikaryotic genomes from two isolates of Puccinia coronata f. sp. avenae, the causal agent of oat crown rust.</title>
        <authorList>
            <person name="Miller M.E."/>
            <person name="Zhang Y."/>
            <person name="Omidvar V."/>
            <person name="Sperschneider J."/>
            <person name="Schwessinger B."/>
            <person name="Raley C."/>
            <person name="Palmer J.M."/>
            <person name="Garnica D."/>
            <person name="Upadhyaya N."/>
            <person name="Rathjen J."/>
            <person name="Taylor J.M."/>
            <person name="Park R.F."/>
            <person name="Dodds P.N."/>
            <person name="Hirsch C.D."/>
            <person name="Kianian S.F."/>
            <person name="Figueroa M."/>
        </authorList>
    </citation>
    <scope>NUCLEOTIDE SEQUENCE [LARGE SCALE GENOMIC DNA]</scope>
    <source>
        <strain evidence="9">12NC29</strain>
    </source>
</reference>
<dbReference type="Gene3D" id="1.10.510.10">
    <property type="entry name" value="Transferase(Phosphotransferase) domain 1"/>
    <property type="match status" value="1"/>
</dbReference>
<dbReference type="GO" id="GO:0005524">
    <property type="term" value="F:ATP binding"/>
    <property type="evidence" value="ECO:0007669"/>
    <property type="project" value="UniProtKB-KW"/>
</dbReference>
<dbReference type="Proteomes" id="UP000235388">
    <property type="component" value="Unassembled WGS sequence"/>
</dbReference>
<comment type="catalytic activity">
    <reaction evidence="7">
        <text>L-threonyl-[protein] + ATP = O-phospho-L-threonyl-[protein] + ADP + H(+)</text>
        <dbReference type="Rhea" id="RHEA:46608"/>
        <dbReference type="Rhea" id="RHEA-COMP:11060"/>
        <dbReference type="Rhea" id="RHEA-COMP:11605"/>
        <dbReference type="ChEBI" id="CHEBI:15378"/>
        <dbReference type="ChEBI" id="CHEBI:30013"/>
        <dbReference type="ChEBI" id="CHEBI:30616"/>
        <dbReference type="ChEBI" id="CHEBI:61977"/>
        <dbReference type="ChEBI" id="CHEBI:456216"/>
        <dbReference type="EC" id="2.7.11.1"/>
    </reaction>
</comment>
<evidence type="ECO:0000256" key="2">
    <source>
        <dbReference type="ARBA" id="ARBA00022527"/>
    </source>
</evidence>
<accession>A0A2N5V0D8</accession>
<evidence type="ECO:0000313" key="10">
    <source>
        <dbReference type="Proteomes" id="UP000235388"/>
    </source>
</evidence>
<dbReference type="AlphaFoldDB" id="A0A2N5V0D8"/>
<keyword evidence="4" id="KW-0547">Nucleotide-binding</keyword>
<name>A0A2N5V0D8_9BASI</name>
<comment type="catalytic activity">
    <reaction evidence="8">
        <text>L-seryl-[protein] + ATP = O-phospho-L-seryl-[protein] + ADP + H(+)</text>
        <dbReference type="Rhea" id="RHEA:17989"/>
        <dbReference type="Rhea" id="RHEA-COMP:9863"/>
        <dbReference type="Rhea" id="RHEA-COMP:11604"/>
        <dbReference type="ChEBI" id="CHEBI:15378"/>
        <dbReference type="ChEBI" id="CHEBI:29999"/>
        <dbReference type="ChEBI" id="CHEBI:30616"/>
        <dbReference type="ChEBI" id="CHEBI:83421"/>
        <dbReference type="ChEBI" id="CHEBI:456216"/>
        <dbReference type="EC" id="2.7.11.1"/>
    </reaction>
</comment>
<evidence type="ECO:0000256" key="4">
    <source>
        <dbReference type="ARBA" id="ARBA00022741"/>
    </source>
</evidence>
<dbReference type="InterPro" id="IPR051334">
    <property type="entry name" value="SRPK"/>
</dbReference>
<evidence type="ECO:0000256" key="8">
    <source>
        <dbReference type="ARBA" id="ARBA00048679"/>
    </source>
</evidence>
<dbReference type="GO" id="GO:0050684">
    <property type="term" value="P:regulation of mRNA processing"/>
    <property type="evidence" value="ECO:0007669"/>
    <property type="project" value="TreeGrafter"/>
</dbReference>
<dbReference type="SUPFAM" id="SSF56112">
    <property type="entry name" value="Protein kinase-like (PK-like)"/>
    <property type="match status" value="1"/>
</dbReference>
<keyword evidence="3" id="KW-0808">Transferase</keyword>
<evidence type="ECO:0000256" key="7">
    <source>
        <dbReference type="ARBA" id="ARBA00047899"/>
    </source>
</evidence>
<organism evidence="9 10">
    <name type="scientific">Puccinia coronata f. sp. avenae</name>
    <dbReference type="NCBI Taxonomy" id="200324"/>
    <lineage>
        <taxon>Eukaryota</taxon>
        <taxon>Fungi</taxon>
        <taxon>Dikarya</taxon>
        <taxon>Basidiomycota</taxon>
        <taxon>Pucciniomycotina</taxon>
        <taxon>Pucciniomycetes</taxon>
        <taxon>Pucciniales</taxon>
        <taxon>Pucciniaceae</taxon>
        <taxon>Puccinia</taxon>
    </lineage>
</organism>